<dbReference type="PANTHER" id="PTHR39168:SF1">
    <property type="entry name" value="TRANSCRIPTIONAL REGULATORY PROTEIN"/>
    <property type="match status" value="1"/>
</dbReference>
<dbReference type="InterPro" id="IPR036390">
    <property type="entry name" value="WH_DNA-bd_sf"/>
</dbReference>
<dbReference type="InterPro" id="IPR036388">
    <property type="entry name" value="WH-like_DNA-bd_sf"/>
</dbReference>
<dbReference type="GO" id="GO:0003677">
    <property type="term" value="F:DNA binding"/>
    <property type="evidence" value="ECO:0007669"/>
    <property type="project" value="TreeGrafter"/>
</dbReference>
<dbReference type="Gene3D" id="1.10.10.10">
    <property type="entry name" value="Winged helix-like DNA-binding domain superfamily/Winged helix DNA-binding domain"/>
    <property type="match status" value="1"/>
</dbReference>
<dbReference type="InterPro" id="IPR052543">
    <property type="entry name" value="HTH_Metal-responsive_Reg"/>
</dbReference>
<protein>
    <submittedName>
        <fullName evidence="2">ArsR family transcriptional regulator</fullName>
    </submittedName>
</protein>
<dbReference type="PANTHER" id="PTHR39168">
    <property type="entry name" value="TRANSCRIPTIONAL REGULATOR-RELATED"/>
    <property type="match status" value="1"/>
</dbReference>
<dbReference type="EMBL" id="DRMN01000055">
    <property type="protein sequence ID" value="HFB54436.1"/>
    <property type="molecule type" value="Genomic_DNA"/>
</dbReference>
<proteinExistence type="predicted"/>
<dbReference type="GO" id="GO:0097063">
    <property type="term" value="F:cadmium ion sensor activity"/>
    <property type="evidence" value="ECO:0007669"/>
    <property type="project" value="TreeGrafter"/>
</dbReference>
<reference evidence="2" key="1">
    <citation type="journal article" date="2020" name="mSystems">
        <title>Genome- and Community-Level Interaction Insights into Carbon Utilization and Element Cycling Functions of Hydrothermarchaeota in Hydrothermal Sediment.</title>
        <authorList>
            <person name="Zhou Z."/>
            <person name="Liu Y."/>
            <person name="Xu W."/>
            <person name="Pan J."/>
            <person name="Luo Z.H."/>
            <person name="Li M."/>
        </authorList>
    </citation>
    <scope>NUCLEOTIDE SEQUENCE [LARGE SCALE GENOMIC DNA]</scope>
    <source>
        <strain evidence="2">HyVt-489</strain>
    </source>
</reference>
<dbReference type="Pfam" id="PF12840">
    <property type="entry name" value="HTH_20"/>
    <property type="match status" value="1"/>
</dbReference>
<accession>A0A7C3GBF7</accession>
<dbReference type="InterPro" id="IPR011991">
    <property type="entry name" value="ArsR-like_HTH"/>
</dbReference>
<dbReference type="GO" id="GO:0003700">
    <property type="term" value="F:DNA-binding transcription factor activity"/>
    <property type="evidence" value="ECO:0007669"/>
    <property type="project" value="InterPro"/>
</dbReference>
<organism evidence="2">
    <name type="scientific">Hellea balneolensis</name>
    <dbReference type="NCBI Taxonomy" id="287478"/>
    <lineage>
        <taxon>Bacteria</taxon>
        <taxon>Pseudomonadati</taxon>
        <taxon>Pseudomonadota</taxon>
        <taxon>Alphaproteobacteria</taxon>
        <taxon>Maricaulales</taxon>
        <taxon>Robiginitomaculaceae</taxon>
        <taxon>Hellea</taxon>
    </lineage>
</organism>
<sequence>MVGVNQFAEIGLLVGEPARAAMLLALMDGRALTASELAEIAHITPQTASAHLARLVRADLLSVVKQGRHRYHRLASSDVAGLIENILQLAGQVSVSSTRLTTGPKDQALRHARTCYDHFAGRLGVAITESLVAQEMITFDGEKGEWRSQGQAFFQAHGIDILTPGQRPSTRPLCRPCLDWSERKTHVAGQVGAAICTHFINKTYVRRIKGARALAITPKGHKALFDLFGIRDFGRL</sequence>
<dbReference type="GO" id="GO:0046686">
    <property type="term" value="P:response to cadmium ion"/>
    <property type="evidence" value="ECO:0007669"/>
    <property type="project" value="TreeGrafter"/>
</dbReference>
<dbReference type="GO" id="GO:0032791">
    <property type="term" value="F:lead ion binding"/>
    <property type="evidence" value="ECO:0007669"/>
    <property type="project" value="TreeGrafter"/>
</dbReference>
<dbReference type="GO" id="GO:0010288">
    <property type="term" value="P:response to lead ion"/>
    <property type="evidence" value="ECO:0007669"/>
    <property type="project" value="TreeGrafter"/>
</dbReference>
<name>A0A7C3GBF7_9PROT</name>
<dbReference type="AlphaFoldDB" id="A0A7C3GBF7"/>
<comment type="caution">
    <text evidence="2">The sequence shown here is derived from an EMBL/GenBank/DDBJ whole genome shotgun (WGS) entry which is preliminary data.</text>
</comment>
<gene>
    <name evidence="2" type="ORF">ENJ46_00810</name>
</gene>
<feature type="domain" description="HTH arsR-type" evidence="1">
    <location>
        <begin position="1"/>
        <end position="94"/>
    </location>
</feature>
<evidence type="ECO:0000313" key="2">
    <source>
        <dbReference type="EMBL" id="HFB54436.1"/>
    </source>
</evidence>
<dbReference type="InterPro" id="IPR001845">
    <property type="entry name" value="HTH_ArsR_DNA-bd_dom"/>
</dbReference>
<dbReference type="CDD" id="cd00090">
    <property type="entry name" value="HTH_ARSR"/>
    <property type="match status" value="1"/>
</dbReference>
<dbReference type="SMART" id="SM00418">
    <property type="entry name" value="HTH_ARSR"/>
    <property type="match status" value="1"/>
</dbReference>
<dbReference type="Proteomes" id="UP000886042">
    <property type="component" value="Unassembled WGS sequence"/>
</dbReference>
<dbReference type="PROSITE" id="PS50987">
    <property type="entry name" value="HTH_ARSR_2"/>
    <property type="match status" value="1"/>
</dbReference>
<dbReference type="SUPFAM" id="SSF46785">
    <property type="entry name" value="Winged helix' DNA-binding domain"/>
    <property type="match status" value="1"/>
</dbReference>
<evidence type="ECO:0000259" key="1">
    <source>
        <dbReference type="PROSITE" id="PS50987"/>
    </source>
</evidence>